<evidence type="ECO:0000313" key="5">
    <source>
        <dbReference type="EMBL" id="MFG6446661.1"/>
    </source>
</evidence>
<dbReference type="Gene3D" id="3.30.70.270">
    <property type="match status" value="1"/>
</dbReference>
<dbReference type="RefSeq" id="WP_394457713.1">
    <property type="nucleotide sequence ID" value="NZ_JBIGHZ010000001.1"/>
</dbReference>
<feature type="domain" description="PAC" evidence="2">
    <location>
        <begin position="323"/>
        <end position="377"/>
    </location>
</feature>
<name>A0ABW7FQQ4_9BURK</name>
<keyword evidence="6" id="KW-1185">Reference proteome</keyword>
<dbReference type="SUPFAM" id="SSF141868">
    <property type="entry name" value="EAL domain-like"/>
    <property type="match status" value="1"/>
</dbReference>
<organism evidence="5 6">
    <name type="scientific">Roseateles rivi</name>
    <dbReference type="NCBI Taxonomy" id="3299028"/>
    <lineage>
        <taxon>Bacteria</taxon>
        <taxon>Pseudomonadati</taxon>
        <taxon>Pseudomonadota</taxon>
        <taxon>Betaproteobacteria</taxon>
        <taxon>Burkholderiales</taxon>
        <taxon>Sphaerotilaceae</taxon>
        <taxon>Roseateles</taxon>
    </lineage>
</organism>
<dbReference type="NCBIfam" id="TIGR00229">
    <property type="entry name" value="sensory_box"/>
    <property type="match status" value="2"/>
</dbReference>
<dbReference type="CDD" id="cd01948">
    <property type="entry name" value="EAL"/>
    <property type="match status" value="1"/>
</dbReference>
<dbReference type="InterPro" id="IPR035965">
    <property type="entry name" value="PAS-like_dom_sf"/>
</dbReference>
<dbReference type="InterPro" id="IPR013656">
    <property type="entry name" value="PAS_4"/>
</dbReference>
<dbReference type="Pfam" id="PF00990">
    <property type="entry name" value="GGDEF"/>
    <property type="match status" value="1"/>
</dbReference>
<accession>A0ABW7FQQ4</accession>
<dbReference type="Pfam" id="PF13426">
    <property type="entry name" value="PAS_9"/>
    <property type="match status" value="1"/>
</dbReference>
<evidence type="ECO:0000259" key="4">
    <source>
        <dbReference type="PROSITE" id="PS50887"/>
    </source>
</evidence>
<comment type="caution">
    <text evidence="5">The sequence shown here is derived from an EMBL/GenBank/DDBJ whole genome shotgun (WGS) entry which is preliminary data.</text>
</comment>
<dbReference type="SMART" id="SM00052">
    <property type="entry name" value="EAL"/>
    <property type="match status" value="1"/>
</dbReference>
<dbReference type="PROSITE" id="PS50113">
    <property type="entry name" value="PAC"/>
    <property type="match status" value="1"/>
</dbReference>
<dbReference type="InterPro" id="IPR029787">
    <property type="entry name" value="Nucleotide_cyclase"/>
</dbReference>
<dbReference type="Gene3D" id="3.20.20.450">
    <property type="entry name" value="EAL domain"/>
    <property type="match status" value="1"/>
</dbReference>
<evidence type="ECO:0000259" key="3">
    <source>
        <dbReference type="PROSITE" id="PS50883"/>
    </source>
</evidence>
<dbReference type="Proteomes" id="UP001606099">
    <property type="component" value="Unassembled WGS sequence"/>
</dbReference>
<dbReference type="Pfam" id="PF00563">
    <property type="entry name" value="EAL"/>
    <property type="match status" value="1"/>
</dbReference>
<dbReference type="SUPFAM" id="SSF55785">
    <property type="entry name" value="PYP-like sensor domain (PAS domain)"/>
    <property type="match status" value="2"/>
</dbReference>
<dbReference type="PANTHER" id="PTHR44757:SF2">
    <property type="entry name" value="BIOFILM ARCHITECTURE MAINTENANCE PROTEIN MBAA"/>
    <property type="match status" value="1"/>
</dbReference>
<dbReference type="NCBIfam" id="TIGR00254">
    <property type="entry name" value="GGDEF"/>
    <property type="match status" value="1"/>
</dbReference>
<reference evidence="5 6" key="1">
    <citation type="submission" date="2024-08" db="EMBL/GenBank/DDBJ databases">
        <authorList>
            <person name="Lu H."/>
        </authorList>
    </citation>
    <scope>NUCLEOTIDE SEQUENCE [LARGE SCALE GENOMIC DNA]</scope>
    <source>
        <strain evidence="5 6">BYS180W</strain>
    </source>
</reference>
<dbReference type="PROSITE" id="PS50112">
    <property type="entry name" value="PAS"/>
    <property type="match status" value="1"/>
</dbReference>
<dbReference type="Pfam" id="PF08448">
    <property type="entry name" value="PAS_4"/>
    <property type="match status" value="1"/>
</dbReference>
<gene>
    <name evidence="5" type="ORF">ACG0Z6_00240</name>
</gene>
<feature type="domain" description="PAS" evidence="1">
    <location>
        <begin position="251"/>
        <end position="308"/>
    </location>
</feature>
<evidence type="ECO:0000313" key="6">
    <source>
        <dbReference type="Proteomes" id="UP001606099"/>
    </source>
</evidence>
<dbReference type="PROSITE" id="PS50887">
    <property type="entry name" value="GGDEF"/>
    <property type="match status" value="1"/>
</dbReference>
<sequence>MPRLIDGTDPVLLRLGALVQQHVPLPMLLVDRQCRVLWHSAGAYHLLGPQGATHSWLDALARADQQRLRMALSSSVAELHIEGVNWVLPGGEVQQFQVWLRRVEDPELAPGCRVLLLMPERRGEALDAERGVLHALLDSTADLISATDPSGRVILTNRAADAALSPDGATLVGRKREQFLALPEAMGMNHSDRLVLDTGESLLTEEVVHVQPAGELRHYLTHKFLLRDHFGAALGVGGISRDVSAEYEARRQHRLSELVFMNATEAIIITDADTRIQRVNPAFELLSGFSMEAVVGRKTSLLSSGAHPPAFYAAMWAVLGSNGRWEGEFINRNAAGGHFTVWAHIVALRDDHGQVSGYMAIEADMTQLRCAQTQLEHLASFDPLTGLTNRALLQDRLEQLVLQSRRRNQVFSLLFLDLDHFKEVNDSLGHQAGDELLKHVARTLRAELREQDTVARLGGDEFVALLPATDGLDALVLAQRLLSQLSVPTELPGAVQYRVRCSAGVAVFPSDGNSAELLLRNADTAMYAAKAAGRDRVLAYEPAMSAASAHMFDLINGLQRALVQGELRLHVQPKFRLSDCSLIGGEVLLRWERPGFGLLGPDEFLPVAQRAGLLPKLDAWVLRESMDWLQRWRSQGLWPDGWRLGINQTADDLAVLDYARQFVSELNSRQLDGSLLDIELSESVLVQLSDRVQNDLNCLLQQGVSLSIDDFGTGYSSLAYLKSLPISVIKIDQSFVRDMLNDPNDCTLVEAVVTLAHKLGHSVVAEGVETEAQRQTLLSLGCDYGQGFLVSPALPCEDFEHCYLCEPELTA</sequence>
<dbReference type="InterPro" id="IPR043128">
    <property type="entry name" value="Rev_trsase/Diguanyl_cyclase"/>
</dbReference>
<dbReference type="InterPro" id="IPR000160">
    <property type="entry name" value="GGDEF_dom"/>
</dbReference>
<dbReference type="InterPro" id="IPR052155">
    <property type="entry name" value="Biofilm_reg_signaling"/>
</dbReference>
<evidence type="ECO:0000259" key="2">
    <source>
        <dbReference type="PROSITE" id="PS50113"/>
    </source>
</evidence>
<proteinExistence type="predicted"/>
<dbReference type="SUPFAM" id="SSF55073">
    <property type="entry name" value="Nucleotide cyclase"/>
    <property type="match status" value="1"/>
</dbReference>
<dbReference type="EMBL" id="JBIGHZ010000001">
    <property type="protein sequence ID" value="MFG6446661.1"/>
    <property type="molecule type" value="Genomic_DNA"/>
</dbReference>
<dbReference type="CDD" id="cd01949">
    <property type="entry name" value="GGDEF"/>
    <property type="match status" value="1"/>
</dbReference>
<dbReference type="SMART" id="SM00086">
    <property type="entry name" value="PAC"/>
    <property type="match status" value="2"/>
</dbReference>
<feature type="domain" description="EAL" evidence="3">
    <location>
        <begin position="551"/>
        <end position="807"/>
    </location>
</feature>
<dbReference type="InterPro" id="IPR000014">
    <property type="entry name" value="PAS"/>
</dbReference>
<dbReference type="InterPro" id="IPR000700">
    <property type="entry name" value="PAS-assoc_C"/>
</dbReference>
<protein>
    <submittedName>
        <fullName evidence="5">Bifunctional diguanylate cyclase/phosphodiesterase</fullName>
    </submittedName>
</protein>
<dbReference type="InterPro" id="IPR035919">
    <property type="entry name" value="EAL_sf"/>
</dbReference>
<evidence type="ECO:0000259" key="1">
    <source>
        <dbReference type="PROSITE" id="PS50112"/>
    </source>
</evidence>
<dbReference type="InterPro" id="IPR001633">
    <property type="entry name" value="EAL_dom"/>
</dbReference>
<dbReference type="SMART" id="SM00267">
    <property type="entry name" value="GGDEF"/>
    <property type="match status" value="1"/>
</dbReference>
<dbReference type="PANTHER" id="PTHR44757">
    <property type="entry name" value="DIGUANYLATE CYCLASE DGCP"/>
    <property type="match status" value="1"/>
</dbReference>
<dbReference type="PROSITE" id="PS50883">
    <property type="entry name" value="EAL"/>
    <property type="match status" value="1"/>
</dbReference>
<feature type="domain" description="GGDEF" evidence="4">
    <location>
        <begin position="409"/>
        <end position="542"/>
    </location>
</feature>
<dbReference type="Gene3D" id="3.30.450.20">
    <property type="entry name" value="PAS domain"/>
    <property type="match status" value="2"/>
</dbReference>
<dbReference type="SMART" id="SM00091">
    <property type="entry name" value="PAS"/>
    <property type="match status" value="3"/>
</dbReference>
<dbReference type="CDD" id="cd00130">
    <property type="entry name" value="PAS"/>
    <property type="match status" value="1"/>
</dbReference>
<dbReference type="InterPro" id="IPR001610">
    <property type="entry name" value="PAC"/>
</dbReference>